<dbReference type="Proteomes" id="UP000278351">
    <property type="component" value="Unassembled WGS sequence"/>
</dbReference>
<keyword evidence="1" id="KW-0813">Transport</keyword>
<dbReference type="SUPFAM" id="SSF49464">
    <property type="entry name" value="Carboxypeptidase regulatory domain-like"/>
    <property type="match status" value="1"/>
</dbReference>
<protein>
    <submittedName>
        <fullName evidence="4">TonB-dependent receptor</fullName>
    </submittedName>
</protein>
<comment type="similarity">
    <text evidence="1">Belongs to the TonB-dependent receptor family.</text>
</comment>
<evidence type="ECO:0000313" key="4">
    <source>
        <dbReference type="EMBL" id="RPE09755.1"/>
    </source>
</evidence>
<dbReference type="EMBL" id="RPDH01000002">
    <property type="protein sequence ID" value="RPE09755.1"/>
    <property type="molecule type" value="Genomic_DNA"/>
</dbReference>
<feature type="chain" id="PRO_5018267893" evidence="2">
    <location>
        <begin position="25"/>
        <end position="1129"/>
    </location>
</feature>
<evidence type="ECO:0000256" key="2">
    <source>
        <dbReference type="SAM" id="SignalP"/>
    </source>
</evidence>
<dbReference type="AlphaFoldDB" id="A0A3N4PPV7"/>
<evidence type="ECO:0000259" key="3">
    <source>
        <dbReference type="Pfam" id="PF07715"/>
    </source>
</evidence>
<keyword evidence="5" id="KW-1185">Reference proteome</keyword>
<dbReference type="PROSITE" id="PS52016">
    <property type="entry name" value="TONB_DEPENDENT_REC_3"/>
    <property type="match status" value="1"/>
</dbReference>
<proteinExistence type="inferred from homology"/>
<accession>A0A3N4PPV7</accession>
<comment type="caution">
    <text evidence="4">The sequence shown here is derived from an EMBL/GenBank/DDBJ whole genome shotgun (WGS) entry which is preliminary data.</text>
</comment>
<dbReference type="Gene3D" id="2.170.130.10">
    <property type="entry name" value="TonB-dependent receptor, plug domain"/>
    <property type="match status" value="1"/>
</dbReference>
<keyword evidence="2" id="KW-0732">Signal</keyword>
<gene>
    <name evidence="4" type="ORF">EGT74_22550</name>
</gene>
<dbReference type="InterPro" id="IPR039426">
    <property type="entry name" value="TonB-dep_rcpt-like"/>
</dbReference>
<dbReference type="OrthoDB" id="601197at2"/>
<dbReference type="NCBIfam" id="TIGR04057">
    <property type="entry name" value="SusC_RagA_signa"/>
    <property type="match status" value="1"/>
</dbReference>
<sequence>MKFGTLRLCLRIALLCLLTAEIHAQQVFASAARQTGGTSAPMVPLKDALETIYKKHKVRVVYNEQHVRGVLLPEQLLRTRGDQLIVSMQRALQPYRLVLNRIGEAQFAIAPEAPTAAPVAKPVVGAAKIRVAGLIKDKLGSPIIGVTVRVTGNTGGTLSNTEGFYAIEVEPTDTLEFSFIGYETQRIAVRNKMDLNVTMEAKEGGLNEVVVVGFGAQKKISLVGAQSTIKPAELKQPGRSLTNALGGRLAGIVAVQKSGEPGADEADIYIRGVSTFSSSQQGPLIIVDGVPDRSIADIDAEDIESFTILKDASATAVYGTRGANGVIIVNTKAGKPGKPNINVEMNQAFTRFTQLPEYVDAPTFMRLYNEGLVTRGGLPQWTDEQIAKHASGADPDLYPNVDWFKTLFNEWGNNRKASLNVRGGSDVATYYFSAGYFSEVGMSKRDAVQAYNSVLKLDRYNFTTNVDVNITKTTKLELGVQGNITNENKPSIGAGALFSEAARVPPNLIPPVYSTGQAPKMRGGGFISPYINLTRAGYGTEYRNRVNSNIRVRQNLDFLVKGLTFSSMFAFDSYAWNEAMRRRTVPNFYAESRNTDGSLVLVPQDLGSNVLNFEASRGGNRRFYTETSLNYSRSFGHHDVSGLLLYNQSDYVNGDATTLIPSIPFRQRGISGRATYGFDNRYFTEVNFGYNGSENFAPNKRYGFFPSFGAGWVVSNEKFFQPFRNTVSHLKLRYTYGISGNSHVKNENDRFLFLTRILSVTTANGGFQFGVPGSTVSYAGMEEGQVGSDVSWETAKRQNLGLEVKMLRDKISLIVDLFKEDRTGILVRHITVPYTSGFTNSTLPFQNVGVTSNKGIDLTLEVNHAFNANYYINFRGNFTYNKNLSLYDGRPAWDYPWRERTGHTISQRFGYVAEGLFKDSAEIMRSPKQAGSVRPGDIKYKDMNGDGIINTSDEQAIGLSDVPRIMYGLNLSVGIRRFDILMFWQGAGMVDFHYSNLSNGINTVPFMEGHTNGNLYAIATDRWTPDNPNPRPFYPRMSTRSDPTSNYLASTWWIKRADYIRLKELMVGYNFNVKGLQKFSVKSLRLYLQATNVLTFSPWKLWDPELTESRGIRYPQLSVYNMGLRVNFL</sequence>
<dbReference type="RefSeq" id="WP_123848734.1">
    <property type="nucleotide sequence ID" value="NZ_RPDH01000002.1"/>
</dbReference>
<name>A0A3N4PPV7_9BACT</name>
<dbReference type="InterPro" id="IPR023997">
    <property type="entry name" value="TonB-dep_OMP_SusC/RagA_CS"/>
</dbReference>
<dbReference type="GO" id="GO:0009279">
    <property type="term" value="C:cell outer membrane"/>
    <property type="evidence" value="ECO:0007669"/>
    <property type="project" value="UniProtKB-SubCell"/>
</dbReference>
<dbReference type="FunFam" id="2.170.130.10:FF:000003">
    <property type="entry name" value="SusC/RagA family TonB-linked outer membrane protein"/>
    <property type="match status" value="1"/>
</dbReference>
<keyword evidence="1" id="KW-0998">Cell outer membrane</keyword>
<dbReference type="InterPro" id="IPR012910">
    <property type="entry name" value="Plug_dom"/>
</dbReference>
<dbReference type="NCBIfam" id="TIGR04056">
    <property type="entry name" value="OMP_RagA_SusC"/>
    <property type="match status" value="1"/>
</dbReference>
<evidence type="ECO:0000256" key="1">
    <source>
        <dbReference type="PROSITE-ProRule" id="PRU01360"/>
    </source>
</evidence>
<dbReference type="Pfam" id="PF07715">
    <property type="entry name" value="Plug"/>
    <property type="match status" value="1"/>
</dbReference>
<organism evidence="4 5">
    <name type="scientific">Chitinophaga lutea</name>
    <dbReference type="NCBI Taxonomy" id="2488634"/>
    <lineage>
        <taxon>Bacteria</taxon>
        <taxon>Pseudomonadati</taxon>
        <taxon>Bacteroidota</taxon>
        <taxon>Chitinophagia</taxon>
        <taxon>Chitinophagales</taxon>
        <taxon>Chitinophagaceae</taxon>
        <taxon>Chitinophaga</taxon>
    </lineage>
</organism>
<comment type="subcellular location">
    <subcellularLocation>
        <location evidence="1">Cell outer membrane</location>
        <topology evidence="1">Multi-pass membrane protein</topology>
    </subcellularLocation>
</comment>
<dbReference type="InterPro" id="IPR023996">
    <property type="entry name" value="TonB-dep_OMP_SusC/RagA"/>
</dbReference>
<keyword evidence="1" id="KW-0472">Membrane</keyword>
<feature type="domain" description="TonB-dependent receptor plug" evidence="3">
    <location>
        <begin position="221"/>
        <end position="326"/>
    </location>
</feature>
<keyword evidence="4" id="KW-0675">Receptor</keyword>
<reference evidence="4 5" key="1">
    <citation type="submission" date="2018-11" db="EMBL/GenBank/DDBJ databases">
        <title>Chitinophaga lutea sp.nov., isolate from arsenic contaminated soil.</title>
        <authorList>
            <person name="Zong Y."/>
        </authorList>
    </citation>
    <scope>NUCLEOTIDE SEQUENCE [LARGE SCALE GENOMIC DNA]</scope>
    <source>
        <strain evidence="4 5">ZY74</strain>
    </source>
</reference>
<keyword evidence="1" id="KW-1134">Transmembrane beta strand</keyword>
<evidence type="ECO:0000313" key="5">
    <source>
        <dbReference type="Proteomes" id="UP000278351"/>
    </source>
</evidence>
<dbReference type="Gene3D" id="2.60.40.1120">
    <property type="entry name" value="Carboxypeptidase-like, regulatory domain"/>
    <property type="match status" value="1"/>
</dbReference>
<dbReference type="InterPro" id="IPR008969">
    <property type="entry name" value="CarboxyPept-like_regulatory"/>
</dbReference>
<dbReference type="Pfam" id="PF13715">
    <property type="entry name" value="CarbopepD_reg_2"/>
    <property type="match status" value="1"/>
</dbReference>
<dbReference type="SUPFAM" id="SSF56935">
    <property type="entry name" value="Porins"/>
    <property type="match status" value="1"/>
</dbReference>
<dbReference type="InterPro" id="IPR037066">
    <property type="entry name" value="Plug_dom_sf"/>
</dbReference>
<feature type="signal peptide" evidence="2">
    <location>
        <begin position="1"/>
        <end position="24"/>
    </location>
</feature>
<keyword evidence="1" id="KW-0812">Transmembrane</keyword>